<dbReference type="Proteomes" id="UP000076925">
    <property type="component" value="Unassembled WGS sequence"/>
</dbReference>
<dbReference type="AlphaFoldDB" id="A0A139WZZ2"/>
<evidence type="ECO:0000313" key="2">
    <source>
        <dbReference type="EMBL" id="KYC38027.1"/>
    </source>
</evidence>
<proteinExistence type="predicted"/>
<gene>
    <name evidence="2" type="ORF">WA1_37340</name>
</gene>
<comment type="caution">
    <text evidence="2">The sequence shown here is derived from an EMBL/GenBank/DDBJ whole genome shotgun (WGS) entry which is preliminary data.</text>
</comment>
<evidence type="ECO:0000256" key="1">
    <source>
        <dbReference type="SAM" id="MobiDB-lite"/>
    </source>
</evidence>
<evidence type="ECO:0000313" key="3">
    <source>
        <dbReference type="Proteomes" id="UP000076925"/>
    </source>
</evidence>
<evidence type="ECO:0008006" key="4">
    <source>
        <dbReference type="Google" id="ProtNLM"/>
    </source>
</evidence>
<sequence length="205" mass="23853">MPLTSANGQYETLPPPPPFESYQEDSAPQRLDWDYRDNRECYRILVDRSNGLSRVRRVVRDAFFYRDAIQAGYECGEYRMQRLANRLVSNGLRGVRAIQISNGQIVGDRPYPDRPYPDRPFPGSKCRVYGDKCYYVVVPAISQDLRDLEKRIKGLVRYGEYVEARNEPRGEHVRVGPFKERSQAESLNSYLRNRALSNARVYYGK</sequence>
<dbReference type="STRING" id="128403.WA1_37340"/>
<feature type="compositionally biased region" description="Polar residues" evidence="1">
    <location>
        <begin position="1"/>
        <end position="10"/>
    </location>
</feature>
<protein>
    <recommendedName>
        <fullName evidence="4">SPOR domain-containing protein</fullName>
    </recommendedName>
</protein>
<feature type="region of interest" description="Disordered" evidence="1">
    <location>
        <begin position="1"/>
        <end position="27"/>
    </location>
</feature>
<organism evidence="2 3">
    <name type="scientific">Scytonema hofmannii PCC 7110</name>
    <dbReference type="NCBI Taxonomy" id="128403"/>
    <lineage>
        <taxon>Bacteria</taxon>
        <taxon>Bacillati</taxon>
        <taxon>Cyanobacteriota</taxon>
        <taxon>Cyanophyceae</taxon>
        <taxon>Nostocales</taxon>
        <taxon>Scytonemataceae</taxon>
        <taxon>Scytonema</taxon>
    </lineage>
</organism>
<keyword evidence="3" id="KW-1185">Reference proteome</keyword>
<dbReference type="EMBL" id="ANNX02000042">
    <property type="protein sequence ID" value="KYC38027.1"/>
    <property type="molecule type" value="Genomic_DNA"/>
</dbReference>
<name>A0A139WZZ2_9CYAN</name>
<accession>A0A139WZZ2</accession>
<reference evidence="2 3" key="1">
    <citation type="journal article" date="2013" name="Genome Biol. Evol.">
        <title>Genomes of Stigonematalean cyanobacteria (subsection V) and the evolution of oxygenic photosynthesis from prokaryotes to plastids.</title>
        <authorList>
            <person name="Dagan T."/>
            <person name="Roettger M."/>
            <person name="Stucken K."/>
            <person name="Landan G."/>
            <person name="Koch R."/>
            <person name="Major P."/>
            <person name="Gould S.B."/>
            <person name="Goremykin V.V."/>
            <person name="Rippka R."/>
            <person name="Tandeau de Marsac N."/>
            <person name="Gugger M."/>
            <person name="Lockhart P.J."/>
            <person name="Allen J.F."/>
            <person name="Brune I."/>
            <person name="Maus I."/>
            <person name="Puhler A."/>
            <person name="Martin W.F."/>
        </authorList>
    </citation>
    <scope>NUCLEOTIDE SEQUENCE [LARGE SCALE GENOMIC DNA]</scope>
    <source>
        <strain evidence="2 3">PCC 7110</strain>
    </source>
</reference>